<dbReference type="Proteomes" id="UP000807159">
    <property type="component" value="Chromosome 2"/>
</dbReference>
<reference evidence="2" key="1">
    <citation type="journal article" date="2021" name="J. Hered.">
        <title>Genome Assembly of Salicaceae Populus deltoides (Eastern Cottonwood) I-69 Based on Nanopore Sequencing and Hi-C Technologies.</title>
        <authorList>
            <person name="Bai S."/>
            <person name="Wu H."/>
            <person name="Zhang J."/>
            <person name="Pan Z."/>
            <person name="Zhao W."/>
            <person name="Li Z."/>
            <person name="Tong C."/>
        </authorList>
    </citation>
    <scope>NUCLEOTIDE SEQUENCE</scope>
    <source>
        <tissue evidence="2">Leaf</tissue>
    </source>
</reference>
<keyword evidence="3" id="KW-1185">Reference proteome</keyword>
<accession>A0A8T2ZJR8</accession>
<organism evidence="2 3">
    <name type="scientific">Populus deltoides</name>
    <name type="common">Eastern poplar</name>
    <name type="synonym">Eastern cottonwood</name>
    <dbReference type="NCBI Taxonomy" id="3696"/>
    <lineage>
        <taxon>Eukaryota</taxon>
        <taxon>Viridiplantae</taxon>
        <taxon>Streptophyta</taxon>
        <taxon>Embryophyta</taxon>
        <taxon>Tracheophyta</taxon>
        <taxon>Spermatophyta</taxon>
        <taxon>Magnoliopsida</taxon>
        <taxon>eudicotyledons</taxon>
        <taxon>Gunneridae</taxon>
        <taxon>Pentapetalae</taxon>
        <taxon>rosids</taxon>
        <taxon>fabids</taxon>
        <taxon>Malpighiales</taxon>
        <taxon>Salicaceae</taxon>
        <taxon>Saliceae</taxon>
        <taxon>Populus</taxon>
    </lineage>
</organism>
<evidence type="ECO:0000256" key="1">
    <source>
        <dbReference type="SAM" id="Phobius"/>
    </source>
</evidence>
<gene>
    <name evidence="2" type="ORF">H0E87_005525</name>
</gene>
<sequence length="178" mass="20987">MEPSSRSWSPCSIHHHHPLCHRHHHHHHHHHHPHLLCSQHHHHHHHHHQSSCPLHVRPRFALQAAQHPRPILSYPLVKDLNLDSTASKETSAPDAQVLQEPECDVLEEEEDDDDPIFVLTDEWREFFARSEARRKLGSVFSFAIFCLLRTILYVIFLLFIVSFLLCVEKQQGKKKEKH</sequence>
<name>A0A8T2ZJR8_POPDE</name>
<evidence type="ECO:0000313" key="3">
    <source>
        <dbReference type="Proteomes" id="UP000807159"/>
    </source>
</evidence>
<proteinExistence type="predicted"/>
<evidence type="ECO:0000313" key="2">
    <source>
        <dbReference type="EMBL" id="KAH8517626.1"/>
    </source>
</evidence>
<dbReference type="PANTHER" id="PTHR48235:SF1">
    <property type="entry name" value="OS01G0916700 PROTEIN"/>
    <property type="match status" value="1"/>
</dbReference>
<comment type="caution">
    <text evidence="2">The sequence shown here is derived from an EMBL/GenBank/DDBJ whole genome shotgun (WGS) entry which is preliminary data.</text>
</comment>
<dbReference type="EMBL" id="JACEGQ020000002">
    <property type="protein sequence ID" value="KAH8517626.1"/>
    <property type="molecule type" value="Genomic_DNA"/>
</dbReference>
<protein>
    <submittedName>
        <fullName evidence="2">Uncharacterized protein</fullName>
    </submittedName>
</protein>
<dbReference type="AlphaFoldDB" id="A0A8T2ZJR8"/>
<keyword evidence="1" id="KW-0472">Membrane</keyword>
<keyword evidence="1" id="KW-0812">Transmembrane</keyword>
<keyword evidence="1" id="KW-1133">Transmembrane helix</keyword>
<feature type="transmembrane region" description="Helical" evidence="1">
    <location>
        <begin position="139"/>
        <end position="167"/>
    </location>
</feature>
<dbReference type="PANTHER" id="PTHR48235">
    <property type="entry name" value="OS01G0916700 PROTEIN"/>
    <property type="match status" value="1"/>
</dbReference>